<evidence type="ECO:0000313" key="2">
    <source>
        <dbReference type="EMBL" id="SFP23922.1"/>
    </source>
</evidence>
<keyword evidence="3" id="KW-1185">Reference proteome</keyword>
<dbReference type="EMBL" id="FOXB01000011">
    <property type="protein sequence ID" value="SFP23922.1"/>
    <property type="molecule type" value="Genomic_DNA"/>
</dbReference>
<dbReference type="OrthoDB" id="256590at2"/>
<dbReference type="STRING" id="223786.SAMN05216234_11168"/>
<dbReference type="Gene3D" id="3.90.320.10">
    <property type="match status" value="1"/>
</dbReference>
<dbReference type="Proteomes" id="UP000199227">
    <property type="component" value="Unassembled WGS sequence"/>
</dbReference>
<dbReference type="Pfam" id="PF12684">
    <property type="entry name" value="DUF3799"/>
    <property type="match status" value="1"/>
</dbReference>
<dbReference type="InterPro" id="IPR024432">
    <property type="entry name" value="Put_RecE_PDDEXK-like_dom"/>
</dbReference>
<reference evidence="2 3" key="1">
    <citation type="submission" date="2016-10" db="EMBL/GenBank/DDBJ databases">
        <authorList>
            <person name="de Groot N.N."/>
        </authorList>
    </citation>
    <scope>NUCLEOTIDE SEQUENCE [LARGE SCALE GENOMIC DNA]</scope>
    <source>
        <strain evidence="2 3">EP1-55-1</strain>
    </source>
</reference>
<dbReference type="AlphaFoldDB" id="A0A1I5NQB6"/>
<feature type="domain" description="Putative exodeoxyribonuclease 8 PDDEXK-like" evidence="1">
    <location>
        <begin position="16"/>
        <end position="240"/>
    </location>
</feature>
<dbReference type="InterPro" id="IPR011604">
    <property type="entry name" value="PDDEXK-like_dom_sf"/>
</dbReference>
<dbReference type="RefSeq" id="WP_092911924.1">
    <property type="nucleotide sequence ID" value="NZ_FOXB01000011.1"/>
</dbReference>
<accession>A0A1I5NQB6</accession>
<protein>
    <recommendedName>
        <fullName evidence="1">Putative exodeoxyribonuclease 8 PDDEXK-like domain-containing protein</fullName>
    </recommendedName>
</protein>
<sequence>MQQMSNAEYRAKDGISSSDFRLLELSPLHYVHRERFKLEGKQFDFGTLLHAMVLEPETLSNEFVKEEFDGCRENKNSKKYREAKAKFLEENAGKQVVAVDEWETAERMAENIRAIAGGILSNGVAERSIFAKDDLGFTRKCRPDYYLQKAGIVIDIKTTKSVDPYSFEKAIYDYRYHRQAAWYLDTLKLAGYPAETFIIVAVEKQSPYLVRIYQLEQEAIEAGRENYLYHLERLKKFLDTGVGQVAEPISLPAWYWKQESGA</sequence>
<evidence type="ECO:0000259" key="1">
    <source>
        <dbReference type="Pfam" id="PF12684"/>
    </source>
</evidence>
<evidence type="ECO:0000313" key="3">
    <source>
        <dbReference type="Proteomes" id="UP000199227"/>
    </source>
</evidence>
<proteinExistence type="predicted"/>
<name>A0A1I5NQB6_9BACT</name>
<gene>
    <name evidence="2" type="ORF">SAMN05216234_11168</name>
</gene>
<organism evidence="2 3">
    <name type="scientific">Hydrogenimonas thermophila</name>
    <dbReference type="NCBI Taxonomy" id="223786"/>
    <lineage>
        <taxon>Bacteria</taxon>
        <taxon>Pseudomonadati</taxon>
        <taxon>Campylobacterota</taxon>
        <taxon>Epsilonproteobacteria</taxon>
        <taxon>Campylobacterales</taxon>
        <taxon>Hydrogenimonadaceae</taxon>
        <taxon>Hydrogenimonas</taxon>
    </lineage>
</organism>